<keyword evidence="2" id="KW-0418">Kinase</keyword>
<dbReference type="GO" id="GO:0016301">
    <property type="term" value="F:kinase activity"/>
    <property type="evidence" value="ECO:0007669"/>
    <property type="project" value="UniProtKB-KW"/>
</dbReference>
<dbReference type="STRING" id="1365484.W6QYQ5"/>
<feature type="compositionally biased region" description="Polar residues" evidence="1">
    <location>
        <begin position="464"/>
        <end position="473"/>
    </location>
</feature>
<name>W6QYQ5_PENRF</name>
<feature type="region of interest" description="Disordered" evidence="1">
    <location>
        <begin position="22"/>
        <end position="42"/>
    </location>
</feature>
<dbReference type="SUPFAM" id="SSF56112">
    <property type="entry name" value="Protein kinase-like (PK-like)"/>
    <property type="match status" value="1"/>
</dbReference>
<feature type="region of interest" description="Disordered" evidence="1">
    <location>
        <begin position="375"/>
        <end position="486"/>
    </location>
</feature>
<dbReference type="Proteomes" id="UP000030686">
    <property type="component" value="Unassembled WGS sequence"/>
</dbReference>
<dbReference type="OMA" id="VWFESHT"/>
<feature type="compositionally biased region" description="Basic and acidic residues" evidence="1">
    <location>
        <begin position="704"/>
        <end position="728"/>
    </location>
</feature>
<protein>
    <submittedName>
        <fullName evidence="2">Protein kinase-like domain</fullName>
    </submittedName>
</protein>
<feature type="compositionally biased region" description="Polar residues" evidence="1">
    <location>
        <begin position="383"/>
        <end position="404"/>
    </location>
</feature>
<evidence type="ECO:0000313" key="2">
    <source>
        <dbReference type="EMBL" id="CDM34682.1"/>
    </source>
</evidence>
<evidence type="ECO:0000313" key="3">
    <source>
        <dbReference type="Proteomes" id="UP000030686"/>
    </source>
</evidence>
<sequence length="728" mass="82389">MASNSFSDVNYRILELEEKLRQAEEGRRQAEDEARKEKERTRPTTFMELLRSCHSLLSLPLRVGEISVSTTGQIPAPTGKFCPTRLELWVDCPAQQQALYSAVCGYLQSEDSLRAFPSLHQIEGYQERLTSKPIDSEKGIEHYEQYAVEYPVNDIITVLSKLPLAREEFGLGDGIEFSSHINALNAEAVGADTSQPSSIPNPKPDQFWIRRIDGNTQSILTTVEYKPPHKLSVETLRLGLRPMNLWEKIVYTNTIPNDVDGKARYNAERLACSAIVQEYHVMIQKGLEYSYVTNGIARVLLRVPYDNPSTLYYFFCDPNRKSEPNFQFPNTSIAHVLCLCLMAFRSPVRDQIWRSNARSVLRTWKTNFDHTLSEIPKEELQQIPRSCESSFHSEVTDPDSSTDYHPSPQSGSSPQSNAPTEEGRQSSTSSQPAGCAPTDDRHRAESPNSSGSDTNQERRKRRISQVTSSPSTRQEPRNDRRGQSYRHDAQFCTQRCLLGLQTGGTLDEHCPNVSLHRQSPDDHKHPINAGDLVRLLKIQLGENRDKDCTPFGTCGSYGAPFKLTCTAYGYTVVGKGTTSGLWKEVSREAEIYQILRKVQGSAVPVFLGTIDLLVDYYHDAGDISHMLIMGWGGENIVHMEMTSLLRREIHRSKREIRKLRVTHGDLRDPNILWNPELNRILIIDFHKSKLDPRPLSKQSGPMKRKSDQTELSDGKDGKDGKRLHMICE</sequence>
<dbReference type="OrthoDB" id="2156052at2759"/>
<keyword evidence="3" id="KW-1185">Reference proteome</keyword>
<keyword evidence="2" id="KW-0808">Transferase</keyword>
<feature type="compositionally biased region" description="Low complexity" evidence="1">
    <location>
        <begin position="406"/>
        <end position="416"/>
    </location>
</feature>
<accession>W6QYQ5</accession>
<dbReference type="EMBL" id="HG792017">
    <property type="protein sequence ID" value="CDM34682.1"/>
    <property type="molecule type" value="Genomic_DNA"/>
</dbReference>
<gene>
    <name evidence="2" type="ORF">PROQFM164_S03g001407</name>
</gene>
<dbReference type="InterPro" id="IPR011009">
    <property type="entry name" value="Kinase-like_dom_sf"/>
</dbReference>
<feature type="compositionally biased region" description="Basic and acidic residues" evidence="1">
    <location>
        <begin position="474"/>
        <end position="486"/>
    </location>
</feature>
<proteinExistence type="predicted"/>
<feature type="region of interest" description="Disordered" evidence="1">
    <location>
        <begin position="692"/>
        <end position="728"/>
    </location>
</feature>
<organism evidence="2 3">
    <name type="scientific">Penicillium roqueforti (strain FM164)</name>
    <dbReference type="NCBI Taxonomy" id="1365484"/>
    <lineage>
        <taxon>Eukaryota</taxon>
        <taxon>Fungi</taxon>
        <taxon>Dikarya</taxon>
        <taxon>Ascomycota</taxon>
        <taxon>Pezizomycotina</taxon>
        <taxon>Eurotiomycetes</taxon>
        <taxon>Eurotiomycetidae</taxon>
        <taxon>Eurotiales</taxon>
        <taxon>Aspergillaceae</taxon>
        <taxon>Penicillium</taxon>
    </lineage>
</organism>
<evidence type="ECO:0000256" key="1">
    <source>
        <dbReference type="SAM" id="MobiDB-lite"/>
    </source>
</evidence>
<reference evidence="2" key="1">
    <citation type="journal article" date="2014" name="Nat. Commun.">
        <title>Multiple recent horizontal transfers of a large genomic region in cheese making fungi.</title>
        <authorList>
            <person name="Cheeseman K."/>
            <person name="Ropars J."/>
            <person name="Renault P."/>
            <person name="Dupont J."/>
            <person name="Gouzy J."/>
            <person name="Branca A."/>
            <person name="Abraham A.L."/>
            <person name="Ceppi M."/>
            <person name="Conseiller E."/>
            <person name="Debuchy R."/>
            <person name="Malagnac F."/>
            <person name="Goarin A."/>
            <person name="Silar P."/>
            <person name="Lacoste S."/>
            <person name="Sallet E."/>
            <person name="Bensimon A."/>
            <person name="Giraud T."/>
            <person name="Brygoo Y."/>
        </authorList>
    </citation>
    <scope>NUCLEOTIDE SEQUENCE [LARGE SCALE GENOMIC DNA]</scope>
    <source>
        <strain evidence="2">FM164</strain>
    </source>
</reference>
<dbReference type="AlphaFoldDB" id="W6QYQ5"/>